<evidence type="ECO:0000256" key="2">
    <source>
        <dbReference type="ARBA" id="ARBA00023157"/>
    </source>
</evidence>
<feature type="chain" id="PRO_5045395884" evidence="3">
    <location>
        <begin position="20"/>
        <end position="365"/>
    </location>
</feature>
<evidence type="ECO:0000256" key="1">
    <source>
        <dbReference type="ARBA" id="ARBA00022737"/>
    </source>
</evidence>
<feature type="domain" description="Ig-like" evidence="4">
    <location>
        <begin position="227"/>
        <end position="321"/>
    </location>
</feature>
<reference evidence="6" key="1">
    <citation type="submission" date="2025-08" db="UniProtKB">
        <authorList>
            <consortium name="RefSeq"/>
        </authorList>
    </citation>
    <scope>IDENTIFICATION</scope>
</reference>
<dbReference type="Pfam" id="PF07679">
    <property type="entry name" value="I-set"/>
    <property type="match status" value="1"/>
</dbReference>
<keyword evidence="5" id="KW-1185">Reference proteome</keyword>
<dbReference type="SUPFAM" id="SSF48726">
    <property type="entry name" value="Immunoglobulin"/>
    <property type="match status" value="3"/>
</dbReference>
<name>A0ABM1DXM0_PRICU</name>
<evidence type="ECO:0000313" key="6">
    <source>
        <dbReference type="RefSeq" id="XP_014664691.1"/>
    </source>
</evidence>
<dbReference type="Gene3D" id="2.60.40.10">
    <property type="entry name" value="Immunoglobulins"/>
    <property type="match status" value="3"/>
</dbReference>
<dbReference type="Pfam" id="PF13927">
    <property type="entry name" value="Ig_3"/>
    <property type="match status" value="2"/>
</dbReference>
<dbReference type="SMART" id="SM00409">
    <property type="entry name" value="IG"/>
    <property type="match status" value="3"/>
</dbReference>
<feature type="signal peptide" evidence="3">
    <location>
        <begin position="1"/>
        <end position="19"/>
    </location>
</feature>
<evidence type="ECO:0000256" key="3">
    <source>
        <dbReference type="SAM" id="SignalP"/>
    </source>
</evidence>
<feature type="domain" description="Ig-like" evidence="4">
    <location>
        <begin position="135"/>
        <end position="222"/>
    </location>
</feature>
<evidence type="ECO:0000259" key="4">
    <source>
        <dbReference type="PROSITE" id="PS50835"/>
    </source>
</evidence>
<dbReference type="GeneID" id="106807007"/>
<proteinExistence type="predicted"/>
<dbReference type="InterPro" id="IPR003599">
    <property type="entry name" value="Ig_sub"/>
</dbReference>
<dbReference type="InterPro" id="IPR013098">
    <property type="entry name" value="Ig_I-set"/>
</dbReference>
<dbReference type="InterPro" id="IPR007110">
    <property type="entry name" value="Ig-like_dom"/>
</dbReference>
<evidence type="ECO:0000313" key="5">
    <source>
        <dbReference type="Proteomes" id="UP000695022"/>
    </source>
</evidence>
<dbReference type="RefSeq" id="XP_014664691.1">
    <property type="nucleotide sequence ID" value="XM_014809205.1"/>
</dbReference>
<dbReference type="InterPro" id="IPR013783">
    <property type="entry name" value="Ig-like_fold"/>
</dbReference>
<sequence>MNVAELLIVVAAISSAVVAQQAGFDDERRPAITWMSKDLVVDIGDAAKVECRVKNIGINTVVWMHIQQNGVARPLTSGLTRMIRDDRFNVRIEENGELYVLDIAEVREEDSGPYQCQITYSSPVYRNVMISIKRPPVIGEGTTRDLRVSENQTVVLTCSATGFPPPTLYWQKEDQSLLPTGESQHWNSTMIIDRITKEDRGIYVCVADNQVGDGDRRPVKVKVEFPPRIIIPKTRVGQAVNYGLNAELECIVEGFPAPVIQWFKDDKTEIVNNRDYQTSNFLGENDFTSSKLTAKRVRALHYGTYFCRAVNPRGSNEAAVSLYEVSVPSYEQGGKPVDFLGNSGRKMVQTISSVALLLLVAFLMH</sequence>
<dbReference type="PROSITE" id="PS50835">
    <property type="entry name" value="IG_LIKE"/>
    <property type="match status" value="3"/>
</dbReference>
<dbReference type="SMART" id="SM00408">
    <property type="entry name" value="IGc2"/>
    <property type="match status" value="3"/>
</dbReference>
<protein>
    <submittedName>
        <fullName evidence="6">Lachesin-like</fullName>
    </submittedName>
</protein>
<dbReference type="PANTHER" id="PTHR44170:SF6">
    <property type="entry name" value="CONTACTIN"/>
    <property type="match status" value="1"/>
</dbReference>
<dbReference type="CDD" id="cd00096">
    <property type="entry name" value="Ig"/>
    <property type="match status" value="2"/>
</dbReference>
<dbReference type="InterPro" id="IPR003598">
    <property type="entry name" value="Ig_sub2"/>
</dbReference>
<dbReference type="PANTHER" id="PTHR44170">
    <property type="entry name" value="PROTEIN SIDEKICK"/>
    <property type="match status" value="1"/>
</dbReference>
<feature type="domain" description="Ig-like" evidence="4">
    <location>
        <begin position="30"/>
        <end position="131"/>
    </location>
</feature>
<keyword evidence="2" id="KW-1015">Disulfide bond</keyword>
<gene>
    <name evidence="6" type="primary">LOC106807007</name>
</gene>
<accession>A0ABM1DXM0</accession>
<organism evidence="5 6">
    <name type="scientific">Priapulus caudatus</name>
    <name type="common">Priapulid worm</name>
    <dbReference type="NCBI Taxonomy" id="37621"/>
    <lineage>
        <taxon>Eukaryota</taxon>
        <taxon>Metazoa</taxon>
        <taxon>Ecdysozoa</taxon>
        <taxon>Scalidophora</taxon>
        <taxon>Priapulida</taxon>
        <taxon>Priapulimorpha</taxon>
        <taxon>Priapulimorphida</taxon>
        <taxon>Priapulidae</taxon>
        <taxon>Priapulus</taxon>
    </lineage>
</organism>
<keyword evidence="1" id="KW-0677">Repeat</keyword>
<dbReference type="InterPro" id="IPR036179">
    <property type="entry name" value="Ig-like_dom_sf"/>
</dbReference>
<dbReference type="Proteomes" id="UP000695022">
    <property type="component" value="Unplaced"/>
</dbReference>
<keyword evidence="3" id="KW-0732">Signal</keyword>